<dbReference type="SMART" id="SM01134">
    <property type="entry name" value="DeoRC"/>
    <property type="match status" value="1"/>
</dbReference>
<dbReference type="PANTHER" id="PTHR30363:SF44">
    <property type="entry name" value="AGA OPERON TRANSCRIPTIONAL REPRESSOR-RELATED"/>
    <property type="match status" value="1"/>
</dbReference>
<dbReference type="PANTHER" id="PTHR30363">
    <property type="entry name" value="HTH-TYPE TRANSCRIPTIONAL REGULATOR SRLR-RELATED"/>
    <property type="match status" value="1"/>
</dbReference>
<feature type="domain" description="DeoR-like transcriptional repressor C-terminal sensor" evidence="1">
    <location>
        <begin position="2"/>
        <end position="130"/>
    </location>
</feature>
<dbReference type="InterPro" id="IPR014036">
    <property type="entry name" value="DeoR-like_C"/>
</dbReference>
<keyword evidence="3" id="KW-1185">Reference proteome</keyword>
<gene>
    <name evidence="2" type="ORF">ACELLULO517_14875</name>
</gene>
<dbReference type="Pfam" id="PF00455">
    <property type="entry name" value="DeoRC"/>
    <property type="match status" value="1"/>
</dbReference>
<comment type="caution">
    <text evidence="2">The sequence shown here is derived from an EMBL/GenBank/DDBJ whole genome shotgun (WGS) entry which is preliminary data.</text>
</comment>
<evidence type="ECO:0000259" key="1">
    <source>
        <dbReference type="Pfam" id="PF00455"/>
    </source>
</evidence>
<proteinExistence type="predicted"/>
<dbReference type="InterPro" id="IPR050313">
    <property type="entry name" value="Carb_Metab_HTH_regulators"/>
</dbReference>
<organism evidence="2 3">
    <name type="scientific">Acidisoma cellulosilyticum</name>
    <dbReference type="NCBI Taxonomy" id="2802395"/>
    <lineage>
        <taxon>Bacteria</taxon>
        <taxon>Pseudomonadati</taxon>
        <taxon>Pseudomonadota</taxon>
        <taxon>Alphaproteobacteria</taxon>
        <taxon>Acetobacterales</taxon>
        <taxon>Acidocellaceae</taxon>
        <taxon>Acidisoma</taxon>
    </lineage>
</organism>
<dbReference type="InterPro" id="IPR037171">
    <property type="entry name" value="NagB/RpiA_transferase-like"/>
</dbReference>
<name>A0A963Z416_9PROT</name>
<evidence type="ECO:0000313" key="3">
    <source>
        <dbReference type="Proteomes" id="UP000721844"/>
    </source>
</evidence>
<protein>
    <recommendedName>
        <fullName evidence="1">DeoR-like transcriptional repressor C-terminal sensor domain-containing protein</fullName>
    </recommendedName>
</protein>
<accession>A0A963Z416</accession>
<dbReference type="AlphaFoldDB" id="A0A963Z416"/>
<dbReference type="EMBL" id="JAESVA010000005">
    <property type="protein sequence ID" value="MCB8881532.1"/>
    <property type="molecule type" value="Genomic_DNA"/>
</dbReference>
<reference evidence="2 3" key="1">
    <citation type="journal article" date="2021" name="Microorganisms">
        <title>Acidisoma silvae sp. nov. and Acidisomacellulosilytica sp. nov., Two Acidophilic Bacteria Isolated from Decaying Wood, Hydrolyzing Cellulose and Producing Poly-3-hydroxybutyrate.</title>
        <authorList>
            <person name="Mieszkin S."/>
            <person name="Pouder E."/>
            <person name="Uroz S."/>
            <person name="Simon-Colin C."/>
            <person name="Alain K."/>
        </authorList>
    </citation>
    <scope>NUCLEOTIDE SEQUENCE [LARGE SCALE GENOMIC DNA]</scope>
    <source>
        <strain evidence="2 3">HW T5.17</strain>
    </source>
</reference>
<dbReference type="Proteomes" id="UP000721844">
    <property type="component" value="Unassembled WGS sequence"/>
</dbReference>
<evidence type="ECO:0000313" key="2">
    <source>
        <dbReference type="EMBL" id="MCB8881532.1"/>
    </source>
</evidence>
<dbReference type="SUPFAM" id="SSF100950">
    <property type="entry name" value="NagB/RpiA/CoA transferase-like"/>
    <property type="match status" value="1"/>
</dbReference>
<sequence>MAQLARRLRVQPQRITVVTNGLTIAQELSALSDIRVIMIGGDLRAENMSLVGPQAEAMLAGIWCDQLFLGAGAIAEDGAIYSRDDREASLNALMLKRAAHRVLLADSSKFGLRTTYRVSSIAELDVIVTDAGMPASWRDRLGRLPKTQTRYMDAAEMVA</sequence>